<evidence type="ECO:0000256" key="2">
    <source>
        <dbReference type="SAM" id="Phobius"/>
    </source>
</evidence>
<comment type="caution">
    <text evidence="3">The sequence shown here is derived from an EMBL/GenBank/DDBJ whole genome shotgun (WGS) entry which is preliminary data.</text>
</comment>
<accession>A0A0A0M429</accession>
<feature type="transmembrane region" description="Helical" evidence="2">
    <location>
        <begin position="20"/>
        <end position="40"/>
    </location>
</feature>
<dbReference type="EMBL" id="AVBH01000210">
    <property type="protein sequence ID" value="KGO97773.1"/>
    <property type="molecule type" value="Genomic_DNA"/>
</dbReference>
<feature type="compositionally biased region" description="Basic and acidic residues" evidence="1">
    <location>
        <begin position="73"/>
        <end position="83"/>
    </location>
</feature>
<sequence length="110" mass="11676">MPDQDATPRRRNPLLPAPGALLLIALAVALGIGAFALLWYSDRDDHDFYRSEGAPPTASQPIYQPLPAPASERGQDLALPERSEAEEEESVAAEQAEAAPQPAEAAPPPP</sequence>
<keyword evidence="2" id="KW-0812">Transmembrane</keyword>
<dbReference type="Proteomes" id="UP000030003">
    <property type="component" value="Unassembled WGS sequence"/>
</dbReference>
<feature type="non-terminal residue" evidence="3">
    <location>
        <position position="110"/>
    </location>
</feature>
<evidence type="ECO:0000313" key="3">
    <source>
        <dbReference type="EMBL" id="KGO97773.1"/>
    </source>
</evidence>
<evidence type="ECO:0000256" key="1">
    <source>
        <dbReference type="SAM" id="MobiDB-lite"/>
    </source>
</evidence>
<dbReference type="STRING" id="1385515.GCA_000423325_00395"/>
<reference evidence="3 4" key="1">
    <citation type="submission" date="2013-08" db="EMBL/GenBank/DDBJ databases">
        <title>Genomic analysis of Lysobacter defluvii.</title>
        <authorList>
            <person name="Wang Q."/>
            <person name="Wang G."/>
        </authorList>
    </citation>
    <scope>NUCLEOTIDE SEQUENCE [LARGE SCALE GENOMIC DNA]</scope>
    <source>
        <strain evidence="3 4">IMMIB APB-9</strain>
    </source>
</reference>
<keyword evidence="4" id="KW-1185">Reference proteome</keyword>
<protein>
    <submittedName>
        <fullName evidence="3">Uncharacterized protein</fullName>
    </submittedName>
</protein>
<gene>
    <name evidence="3" type="ORF">N791_07245</name>
</gene>
<proteinExistence type="predicted"/>
<feature type="region of interest" description="Disordered" evidence="1">
    <location>
        <begin position="46"/>
        <end position="110"/>
    </location>
</feature>
<dbReference type="AlphaFoldDB" id="A0A0A0M429"/>
<feature type="compositionally biased region" description="Low complexity" evidence="1">
    <location>
        <begin position="92"/>
        <end position="104"/>
    </location>
</feature>
<evidence type="ECO:0000313" key="4">
    <source>
        <dbReference type="Proteomes" id="UP000030003"/>
    </source>
</evidence>
<keyword evidence="2" id="KW-0472">Membrane</keyword>
<name>A0A0A0M429_9GAMM</name>
<keyword evidence="2" id="KW-1133">Transmembrane helix</keyword>
<dbReference type="RefSeq" id="WP_036138684.1">
    <property type="nucleotide sequence ID" value="NZ_AVBH01000210.1"/>
</dbReference>
<organism evidence="3 4">
    <name type="scientific">Lysobacter defluvii IMMIB APB-9 = DSM 18482</name>
    <dbReference type="NCBI Taxonomy" id="1385515"/>
    <lineage>
        <taxon>Bacteria</taxon>
        <taxon>Pseudomonadati</taxon>
        <taxon>Pseudomonadota</taxon>
        <taxon>Gammaproteobacteria</taxon>
        <taxon>Lysobacterales</taxon>
        <taxon>Lysobacteraceae</taxon>
        <taxon>Novilysobacter</taxon>
    </lineage>
</organism>